<dbReference type="GeneID" id="27670707"/>
<evidence type="ECO:0000259" key="2">
    <source>
        <dbReference type="PROSITE" id="PS51038"/>
    </source>
</evidence>
<dbReference type="CDD" id="cd04370">
    <property type="entry name" value="BAH"/>
    <property type="match status" value="1"/>
</dbReference>
<gene>
    <name evidence="3" type="ORF">SPSK_08844</name>
</gene>
<dbReference type="OrthoDB" id="10259622at2759"/>
<dbReference type="EMBL" id="AXCR01000007">
    <property type="protein sequence ID" value="KJR85785.1"/>
    <property type="molecule type" value="Genomic_DNA"/>
</dbReference>
<proteinExistence type="predicted"/>
<dbReference type="VEuPathDB" id="FungiDB:SPSK_08844"/>
<dbReference type="GO" id="GO:0003682">
    <property type="term" value="F:chromatin binding"/>
    <property type="evidence" value="ECO:0007669"/>
    <property type="project" value="InterPro"/>
</dbReference>
<feature type="compositionally biased region" description="Basic and acidic residues" evidence="1">
    <location>
        <begin position="11"/>
        <end position="22"/>
    </location>
</feature>
<feature type="region of interest" description="Disordered" evidence="1">
    <location>
        <begin position="536"/>
        <end position="579"/>
    </location>
</feature>
<feature type="compositionally biased region" description="Basic and acidic residues" evidence="1">
    <location>
        <begin position="31"/>
        <end position="40"/>
    </location>
</feature>
<feature type="compositionally biased region" description="Acidic residues" evidence="1">
    <location>
        <begin position="556"/>
        <end position="568"/>
    </location>
</feature>
<feature type="domain" description="BAH" evidence="2">
    <location>
        <begin position="149"/>
        <end position="274"/>
    </location>
</feature>
<feature type="compositionally biased region" description="Low complexity" evidence="1">
    <location>
        <begin position="455"/>
        <end position="478"/>
    </location>
</feature>
<organism evidence="3 4">
    <name type="scientific">Sporothrix schenckii 1099-18</name>
    <dbReference type="NCBI Taxonomy" id="1397361"/>
    <lineage>
        <taxon>Eukaryota</taxon>
        <taxon>Fungi</taxon>
        <taxon>Dikarya</taxon>
        <taxon>Ascomycota</taxon>
        <taxon>Pezizomycotina</taxon>
        <taxon>Sordariomycetes</taxon>
        <taxon>Sordariomycetidae</taxon>
        <taxon>Ophiostomatales</taxon>
        <taxon>Ophiostomataceae</taxon>
        <taxon>Sporothrix</taxon>
    </lineage>
</organism>
<accession>A0A0F2MAC8</accession>
<dbReference type="InterPro" id="IPR043151">
    <property type="entry name" value="BAH_sf"/>
</dbReference>
<reference evidence="3 4" key="2">
    <citation type="journal article" date="2015" name="Eukaryot. Cell">
        <title>Asexual propagation of a virulent clone complex in a human and feline outbreak of sporotrichosis.</title>
        <authorList>
            <person name="Teixeira Mde M."/>
            <person name="Rodrigues A.M."/>
            <person name="Tsui C.K."/>
            <person name="de Almeida L.G."/>
            <person name="Van Diepeningen A.D."/>
            <person name="van den Ende B.G."/>
            <person name="Fernandes G.F."/>
            <person name="Kano R."/>
            <person name="Hamelin R.C."/>
            <person name="Lopes-Bezerra L.M."/>
            <person name="Vasconcelos A.T."/>
            <person name="de Hoog S."/>
            <person name="de Camargo Z.P."/>
            <person name="Felipe M.S."/>
        </authorList>
    </citation>
    <scope>NUCLEOTIDE SEQUENCE [LARGE SCALE GENOMIC DNA]</scope>
    <source>
        <strain evidence="3 4">1099-18</strain>
    </source>
</reference>
<dbReference type="PROSITE" id="PS51038">
    <property type="entry name" value="BAH"/>
    <property type="match status" value="1"/>
</dbReference>
<evidence type="ECO:0000313" key="3">
    <source>
        <dbReference type="EMBL" id="KJR85785.1"/>
    </source>
</evidence>
<comment type="caution">
    <text evidence="3">The sequence shown here is derived from an EMBL/GenBank/DDBJ whole genome shotgun (WGS) entry which is preliminary data.</text>
</comment>
<dbReference type="Proteomes" id="UP000033710">
    <property type="component" value="Unassembled WGS sequence"/>
</dbReference>
<feature type="region of interest" description="Disordered" evidence="1">
    <location>
        <begin position="343"/>
        <end position="488"/>
    </location>
</feature>
<dbReference type="InterPro" id="IPR011011">
    <property type="entry name" value="Znf_FYVE_PHD"/>
</dbReference>
<evidence type="ECO:0000313" key="4">
    <source>
        <dbReference type="Proteomes" id="UP000033710"/>
    </source>
</evidence>
<dbReference type="InterPro" id="IPR001025">
    <property type="entry name" value="BAH_dom"/>
</dbReference>
<sequence>MTQTSSSSKRPRAETTADDIRAECPFTVRVLDPREKELKTKSKKRRKRGHNSSGGNHPDDDDGNRRILQQCAPFEPKGEFTTHSNMDVHYVVEPAKQWADMTRYNSFVLNGVKYYCEGFIYVANESSLERQRSGAATGAAAAGATGAAGAAGAGDAGAQNISPRRRSEDDWVARILEIRASDEHHVYARVFWMYWPDELPHGTHYGKRQVQARQPYHGSSELIASNHMDVINVVSVTSMAQVNHLNEDKDDDVQSALYWRQALDVRSMELSTSPLLQSIETVCDCNQPANPDKMLVGCGDDNCAKWIHEECLKHYALMRVYERLGHDKPHIAVKPALADVVKSETGTDDVKEPLSPRESGGAASAQHSIDVKADTVEVQGASEDETDKVASAGARPNGHSGDGTEAKDVAVRSKAKDDAVAGPSGTPPLKREVTPSESEAGGLQSAKKGASNGLATPTPAASASRARKSPAGAGVAMASGGGKKAAGRAFPTLQSFGHKKKPYDKLFEASLLLTPLDSTAPTMIEIRDLRRKVEGGEKEWLEPAECPDDIATPSEGEGESENEDEDTDAGTQDIVVQAE</sequence>
<protein>
    <recommendedName>
        <fullName evidence="2">BAH domain-containing protein</fullName>
    </recommendedName>
</protein>
<dbReference type="RefSeq" id="XP_016588461.1">
    <property type="nucleotide sequence ID" value="XM_016735430.1"/>
</dbReference>
<feature type="compositionally biased region" description="Basic residues" evidence="1">
    <location>
        <begin position="41"/>
        <end position="50"/>
    </location>
</feature>
<reference evidence="3 4" key="1">
    <citation type="journal article" date="2014" name="BMC Genomics">
        <title>Comparative genomics of the major fungal agents of human and animal Sporotrichosis: Sporothrix schenckii and Sporothrix brasiliensis.</title>
        <authorList>
            <person name="Teixeira M.M."/>
            <person name="de Almeida L.G."/>
            <person name="Kubitschek-Barreira P."/>
            <person name="Alves F.L."/>
            <person name="Kioshima E.S."/>
            <person name="Abadio A.K."/>
            <person name="Fernandes L."/>
            <person name="Derengowski L.S."/>
            <person name="Ferreira K.S."/>
            <person name="Souza R.C."/>
            <person name="Ruiz J.C."/>
            <person name="de Andrade N.C."/>
            <person name="Paes H.C."/>
            <person name="Nicola A.M."/>
            <person name="Albuquerque P."/>
            <person name="Gerber A.L."/>
            <person name="Martins V.P."/>
            <person name="Peconick L.D."/>
            <person name="Neto A.V."/>
            <person name="Chaucanez C.B."/>
            <person name="Silva P.A."/>
            <person name="Cunha O.L."/>
            <person name="de Oliveira F.F."/>
            <person name="dos Santos T.C."/>
            <person name="Barros A.L."/>
            <person name="Soares M.A."/>
            <person name="de Oliveira L.M."/>
            <person name="Marini M.M."/>
            <person name="Villalobos-Duno H."/>
            <person name="Cunha M.M."/>
            <person name="de Hoog S."/>
            <person name="da Silveira J.F."/>
            <person name="Henrissat B."/>
            <person name="Nino-Vega G.A."/>
            <person name="Cisalpino P.S."/>
            <person name="Mora-Montes H.M."/>
            <person name="Almeida S.R."/>
            <person name="Stajich J.E."/>
            <person name="Lopes-Bezerra L.M."/>
            <person name="Vasconcelos A.T."/>
            <person name="Felipe M.S."/>
        </authorList>
    </citation>
    <scope>NUCLEOTIDE SEQUENCE [LARGE SCALE GENOMIC DNA]</scope>
    <source>
        <strain evidence="3 4">1099-18</strain>
    </source>
</reference>
<evidence type="ECO:0000256" key="1">
    <source>
        <dbReference type="SAM" id="MobiDB-lite"/>
    </source>
</evidence>
<dbReference type="AlphaFoldDB" id="A0A0F2MAC8"/>
<dbReference type="KEGG" id="ssck:SPSK_08844"/>
<name>A0A0F2MAC8_SPOSC</name>
<dbReference type="PANTHER" id="PTHR46364">
    <property type="entry name" value="OS08G0421900 PROTEIN"/>
    <property type="match status" value="1"/>
</dbReference>
<dbReference type="Gene3D" id="2.30.30.490">
    <property type="match status" value="1"/>
</dbReference>
<dbReference type="SUPFAM" id="SSF57903">
    <property type="entry name" value="FYVE/PHD zinc finger"/>
    <property type="match status" value="1"/>
</dbReference>
<feature type="compositionally biased region" description="Basic and acidic residues" evidence="1">
    <location>
        <begin position="402"/>
        <end position="419"/>
    </location>
</feature>
<feature type="region of interest" description="Disordered" evidence="1">
    <location>
        <begin position="1"/>
        <end position="66"/>
    </location>
</feature>